<comment type="subcellular location">
    <subcellularLocation>
        <location evidence="1">Membrane</location>
        <topology evidence="1">Multi-pass membrane protein</topology>
    </subcellularLocation>
</comment>
<protein>
    <submittedName>
        <fullName evidence="12">Halorhodopsin</fullName>
    </submittedName>
</protein>
<keyword evidence="13" id="KW-1185">Reference proteome</keyword>
<keyword evidence="9 11" id="KW-0472">Membrane</keyword>
<dbReference type="OMA" id="MSTEIHI"/>
<dbReference type="InterPro" id="IPR001425">
    <property type="entry name" value="Arc/bac/fun_rhodopsins"/>
</dbReference>
<keyword evidence="10" id="KW-0675">Receptor</keyword>
<dbReference type="GO" id="GO:0009881">
    <property type="term" value="F:photoreceptor activity"/>
    <property type="evidence" value="ECO:0007669"/>
    <property type="project" value="UniProtKB-KW"/>
</dbReference>
<keyword evidence="3" id="KW-0600">Photoreceptor protein</keyword>
<keyword evidence="7 11" id="KW-1133">Transmembrane helix</keyword>
<proteinExistence type="inferred from homology"/>
<keyword evidence="5 11" id="KW-0812">Transmembrane</keyword>
<organism evidence="12 13">
    <name type="scientific">Symbiodinium microadriaticum</name>
    <name type="common">Dinoflagellate</name>
    <name type="synonym">Zooxanthella microadriatica</name>
    <dbReference type="NCBI Taxonomy" id="2951"/>
    <lineage>
        <taxon>Eukaryota</taxon>
        <taxon>Sar</taxon>
        <taxon>Alveolata</taxon>
        <taxon>Dinophyceae</taxon>
        <taxon>Suessiales</taxon>
        <taxon>Symbiodiniaceae</taxon>
        <taxon>Symbiodinium</taxon>
    </lineage>
</organism>
<evidence type="ECO:0000256" key="1">
    <source>
        <dbReference type="ARBA" id="ARBA00004141"/>
    </source>
</evidence>
<dbReference type="GO" id="GO:0007602">
    <property type="term" value="P:phototransduction"/>
    <property type="evidence" value="ECO:0007669"/>
    <property type="project" value="UniProtKB-KW"/>
</dbReference>
<feature type="transmembrane region" description="Helical" evidence="11">
    <location>
        <begin position="422"/>
        <end position="441"/>
    </location>
</feature>
<comment type="similarity">
    <text evidence="2">Belongs to the archaeal/bacterial/fungal opsin family.</text>
</comment>
<comment type="caution">
    <text evidence="12">The sequence shown here is derived from an EMBL/GenBank/DDBJ whole genome shotgun (WGS) entry which is preliminary data.</text>
</comment>
<dbReference type="PANTHER" id="PTHR28286">
    <property type="match status" value="1"/>
</dbReference>
<sequence>MSTEIHIELLHSGGDGDLPPGAAGVGAAVVALELDSCRQIFRAEGGRWSTTGCTGDQPPWARADQPAVRLGPSGAAFPGQARNLRFVLDRENQEIIMYSDNVLMAPAGASEGQLGVPVGGGVCRDYSGGNGSVGCPDKSSPVSVMFLRTVELVVWPEATLEIRRLAVMAPAGYWQLSHSTRSAPVHHRPTPTPCHAAACRACCQYPLAACDPDRKKGSCSMGGVVGLHACRAHSATELSLRTISPCCWTVRCRTEAIAIHTMEHMGTRAVQNALDMEQGRLSEAMAMIQDSMDRVRRLQTETCDSVDWSDAHNIAQIAQGTLFLILAIWLIFANNAKVAVGQKAPLEQRHAVCATLSTAVALFSGFFNIMQLTGIDDFDIPGYSGGFVLQLARPVEWVLTCPILQLKLVVLAGARVPSYRRFMMPLLSAAVLLCGVAATFTEGALRYVWFTFGSIFCFIMFYHNALQIGENSEGEESLLRGDSDYRRLTLLLIITWFPFPIWFILSPEGFNLVDSELVIEMGWVALNLLAKFSMIILGQRMKMSHQKKMEAARELYGMAPGDAVSGEALDQKALAESSTKGGRRMMDPADYGLGVGEDAESEEKMIELVADTMVTLQLANHTERLIKLLVESGVTNTAVLERLNQDRCMELCLPWALVDAIQRRWSSEKMNMGQDVGIRTMSDLLRCAQEYREDQGGVVEKADPFMKVLEANKERLSGTKTGYPNGVATPPIGSVADLSGLNEQIASAVQRAVMPLHETVLAKLQTLQDNMSQSLDSTQESVAQRMDFGQVTLMQTVNACQVLLHKLDSSQEVVLQKLDAQQRGLDQISTSCTTLHAKLGEVQTTMNATVAEAVGSSSKALLENLEGTQQDLLRQTTEANSILQNVVSTQKTMVTKLESGNDSMVRNLVEMEKSLDKKLADFGESAVSSYTVSSESVLASLKEQMDALNDQSNTAVVAAERSAAVLDERMTDVRRQNLMMLDLLTSSNDRVQNFADNLDTLRNLDNVTASEVRNILTEHLGKGLGHRYRKQTCAVGQTAVSSEGGNETEGNGTMESMVSRLEDSAARLEANGMGAVKSELADIEERLAKQQAQIVGDAMQEVKDLQMGLVAQINDFSARLGSLSEPGSQADAPKAGKEALKELKVRFPKV</sequence>
<evidence type="ECO:0000256" key="2">
    <source>
        <dbReference type="ARBA" id="ARBA00008130"/>
    </source>
</evidence>
<name>A0A1Q9CB74_SYMMI</name>
<dbReference type="OrthoDB" id="410749at2759"/>
<dbReference type="AlphaFoldDB" id="A0A1Q9CB74"/>
<feature type="transmembrane region" description="Helical" evidence="11">
    <location>
        <begin position="322"/>
        <end position="340"/>
    </location>
</feature>
<dbReference type="EMBL" id="LSRX01001408">
    <property type="protein sequence ID" value="OLP80175.1"/>
    <property type="molecule type" value="Genomic_DNA"/>
</dbReference>
<reference evidence="12 13" key="1">
    <citation type="submission" date="2016-02" db="EMBL/GenBank/DDBJ databases">
        <title>Genome analysis of coral dinoflagellate symbionts highlights evolutionary adaptations to a symbiotic lifestyle.</title>
        <authorList>
            <person name="Aranda M."/>
            <person name="Li Y."/>
            <person name="Liew Y.J."/>
            <person name="Baumgarten S."/>
            <person name="Simakov O."/>
            <person name="Wilson M."/>
            <person name="Piel J."/>
            <person name="Ashoor H."/>
            <person name="Bougouffa S."/>
            <person name="Bajic V.B."/>
            <person name="Ryu T."/>
            <person name="Ravasi T."/>
            <person name="Bayer T."/>
            <person name="Micklem G."/>
            <person name="Kim H."/>
            <person name="Bhak J."/>
            <person name="Lajeunesse T.C."/>
            <person name="Voolstra C.R."/>
        </authorList>
    </citation>
    <scope>NUCLEOTIDE SEQUENCE [LARGE SCALE GENOMIC DNA]</scope>
    <source>
        <strain evidence="12 13">CCMP2467</strain>
    </source>
</reference>
<evidence type="ECO:0000256" key="9">
    <source>
        <dbReference type="ARBA" id="ARBA00023136"/>
    </source>
</evidence>
<dbReference type="Pfam" id="PF01036">
    <property type="entry name" value="Bac_rhodopsin"/>
    <property type="match status" value="1"/>
</dbReference>
<evidence type="ECO:0000256" key="3">
    <source>
        <dbReference type="ARBA" id="ARBA00022543"/>
    </source>
</evidence>
<evidence type="ECO:0000256" key="4">
    <source>
        <dbReference type="ARBA" id="ARBA00022606"/>
    </source>
</evidence>
<evidence type="ECO:0000256" key="10">
    <source>
        <dbReference type="ARBA" id="ARBA00023170"/>
    </source>
</evidence>
<keyword evidence="6" id="KW-0681">Retinal protein</keyword>
<gene>
    <name evidence="12" type="primary">hop</name>
    <name evidence="12" type="ORF">AK812_SmicGene39451</name>
</gene>
<dbReference type="Proteomes" id="UP000186817">
    <property type="component" value="Unassembled WGS sequence"/>
</dbReference>
<feature type="transmembrane region" description="Helical" evidence="11">
    <location>
        <begin position="447"/>
        <end position="466"/>
    </location>
</feature>
<feature type="transmembrane region" description="Helical" evidence="11">
    <location>
        <begin position="517"/>
        <end position="538"/>
    </location>
</feature>
<evidence type="ECO:0000313" key="12">
    <source>
        <dbReference type="EMBL" id="OLP80175.1"/>
    </source>
</evidence>
<dbReference type="GO" id="GO:0005886">
    <property type="term" value="C:plasma membrane"/>
    <property type="evidence" value="ECO:0007669"/>
    <property type="project" value="TreeGrafter"/>
</dbReference>
<evidence type="ECO:0000256" key="7">
    <source>
        <dbReference type="ARBA" id="ARBA00022989"/>
    </source>
</evidence>
<evidence type="ECO:0000256" key="11">
    <source>
        <dbReference type="SAM" id="Phobius"/>
    </source>
</evidence>
<dbReference type="SMART" id="SM01021">
    <property type="entry name" value="Bac_rhodopsin"/>
    <property type="match status" value="1"/>
</dbReference>
<evidence type="ECO:0000313" key="13">
    <source>
        <dbReference type="Proteomes" id="UP000186817"/>
    </source>
</evidence>
<evidence type="ECO:0000256" key="8">
    <source>
        <dbReference type="ARBA" id="ARBA00022991"/>
    </source>
</evidence>
<evidence type="ECO:0000256" key="5">
    <source>
        <dbReference type="ARBA" id="ARBA00022692"/>
    </source>
</evidence>
<dbReference type="PANTHER" id="PTHR28286:SF2">
    <property type="entry name" value="BACTERIORHODOPSIN _OPSIN, NOPA (EUROFUNG)"/>
    <property type="match status" value="1"/>
</dbReference>
<evidence type="ECO:0000256" key="6">
    <source>
        <dbReference type="ARBA" id="ARBA00022925"/>
    </source>
</evidence>
<keyword evidence="4" id="KW-0716">Sensory transduction</keyword>
<feature type="transmembrane region" description="Helical" evidence="11">
    <location>
        <begin position="352"/>
        <end position="371"/>
    </location>
</feature>
<dbReference type="Gene3D" id="1.20.1070.10">
    <property type="entry name" value="Rhodopsin 7-helix transmembrane proteins"/>
    <property type="match status" value="1"/>
</dbReference>
<dbReference type="SUPFAM" id="SSF81321">
    <property type="entry name" value="Family A G protein-coupled receptor-like"/>
    <property type="match status" value="1"/>
</dbReference>
<keyword evidence="8" id="KW-0157">Chromophore</keyword>
<accession>A0A1Q9CB74</accession>
<feature type="transmembrane region" description="Helical" evidence="11">
    <location>
        <begin position="487"/>
        <end position="505"/>
    </location>
</feature>